<dbReference type="PATRIC" id="fig|1666911.3.peg.2367"/>
<dbReference type="EMBL" id="LJZR01000041">
    <property type="protein sequence ID" value="KPQ32987.1"/>
    <property type="molecule type" value="Genomic_DNA"/>
</dbReference>
<protein>
    <submittedName>
        <fullName evidence="2">Putative NTPase (NACHT family)</fullName>
    </submittedName>
</protein>
<dbReference type="STRING" id="1666911.HLUCCA11_20035"/>
<sequence>MAKRSLKANPTGIARAKQAFQRTGWTQEYLASEVGLETRQSIWKFFSGRPVERHIFIDICFCLDLNWEDIAEPPEVEPLEVHVDRVSHQIQKNKANEPALFKTASEVDQWIEQIRKTRFLQVSRQCDGLHSPLLLSQPLQVSQTYVEMEFTTELAHQRWLDIEALEELFWQNTADALSSLTPTARLPLNAVIEHTSRLVVIGSIGTGKTTLLKHLALQCNAGHFQPHCIPLLITLRNLSENQKTTTFTLKNYIIKQLTQADITYEQAEIVLQAGRVQLFLDGLDEVAFPQRIAQEICTLCQQFPNLPIIISHRATGIEAQFSGFRYVEIADFSDTQIKKFARQWFDRYGQSEKNYQQFIAQLEDPKQLSLKQLARCPLILLGLCIISQRAGSTLTDESRLYRTLSNLLISRWNQIKGLEHILTVSNVELPPLLGWLASQMLEQDQIFVERSKLLDSITEYLIQETSLSLSFLDCHQTSSEILRTILRQTGILVEKSQDIYAFTHLRLQKSLAAQHLGLKAKHGRQKASAFKGLVLPLGRVDGIPSTGSSSGQSLVDKIRQRLTHSVTSTVNTQI</sequence>
<organism evidence="2 3">
    <name type="scientific">Phormidesmis priestleyi Ana</name>
    <dbReference type="NCBI Taxonomy" id="1666911"/>
    <lineage>
        <taxon>Bacteria</taxon>
        <taxon>Bacillati</taxon>
        <taxon>Cyanobacteriota</taxon>
        <taxon>Cyanophyceae</taxon>
        <taxon>Leptolyngbyales</taxon>
        <taxon>Leptolyngbyaceae</taxon>
        <taxon>Phormidesmis</taxon>
    </lineage>
</organism>
<accession>A0A0P8DA75</accession>
<dbReference type="Gene3D" id="3.40.50.300">
    <property type="entry name" value="P-loop containing nucleotide triphosphate hydrolases"/>
    <property type="match status" value="1"/>
</dbReference>
<dbReference type="Pfam" id="PF05729">
    <property type="entry name" value="NACHT"/>
    <property type="match status" value="1"/>
</dbReference>
<evidence type="ECO:0000313" key="2">
    <source>
        <dbReference type="EMBL" id="KPQ32987.1"/>
    </source>
</evidence>
<dbReference type="InterPro" id="IPR007111">
    <property type="entry name" value="NACHT_NTPase"/>
</dbReference>
<reference evidence="2 3" key="1">
    <citation type="submission" date="2015-09" db="EMBL/GenBank/DDBJ databases">
        <title>Identification and resolution of microdiversity through metagenomic sequencing of parallel consortia.</title>
        <authorList>
            <person name="Nelson W.C."/>
            <person name="Romine M.F."/>
            <person name="Lindemann S.R."/>
        </authorList>
    </citation>
    <scope>NUCLEOTIDE SEQUENCE [LARGE SCALE GENOMIC DNA]</scope>
    <source>
        <strain evidence="2">Ana</strain>
    </source>
</reference>
<dbReference type="Proteomes" id="UP000050465">
    <property type="component" value="Unassembled WGS sequence"/>
</dbReference>
<dbReference type="PROSITE" id="PS50837">
    <property type="entry name" value="NACHT"/>
    <property type="match status" value="1"/>
</dbReference>
<dbReference type="PANTHER" id="PTHR46312">
    <property type="entry name" value="NACHT DOMAIN-CONTAINING PROTEIN"/>
    <property type="match status" value="1"/>
</dbReference>
<name>A0A0P8DA75_9CYAN</name>
<evidence type="ECO:0000313" key="3">
    <source>
        <dbReference type="Proteomes" id="UP000050465"/>
    </source>
</evidence>
<feature type="domain" description="NACHT" evidence="1">
    <location>
        <begin position="196"/>
        <end position="286"/>
    </location>
</feature>
<dbReference type="PANTHER" id="PTHR46312:SF2">
    <property type="entry name" value="NUCLEOTIDE-BINDING OLIGOMERIZATION DOMAIN-CONTAINING PROTEIN 2-LIKE"/>
    <property type="match status" value="1"/>
</dbReference>
<dbReference type="SUPFAM" id="SSF52540">
    <property type="entry name" value="P-loop containing nucleoside triphosphate hydrolases"/>
    <property type="match status" value="1"/>
</dbReference>
<dbReference type="AlphaFoldDB" id="A0A0P8DA75"/>
<gene>
    <name evidence="2" type="ORF">HLUCCA11_20035</name>
</gene>
<dbReference type="InterPro" id="IPR027417">
    <property type="entry name" value="P-loop_NTPase"/>
</dbReference>
<comment type="caution">
    <text evidence="2">The sequence shown here is derived from an EMBL/GenBank/DDBJ whole genome shotgun (WGS) entry which is preliminary data.</text>
</comment>
<proteinExistence type="predicted"/>
<evidence type="ECO:0000259" key="1">
    <source>
        <dbReference type="PROSITE" id="PS50837"/>
    </source>
</evidence>